<feature type="region of interest" description="Disordered" evidence="3">
    <location>
        <begin position="65"/>
        <end position="118"/>
    </location>
</feature>
<evidence type="ECO:0000256" key="2">
    <source>
        <dbReference type="ARBA" id="ARBA00022801"/>
    </source>
</evidence>
<name>A0A2X0J065_9ACTN</name>
<dbReference type="InterPro" id="IPR016191">
    <property type="entry name" value="Ribonuclease/ribotoxin"/>
</dbReference>
<dbReference type="InterPro" id="IPR000026">
    <property type="entry name" value="N1-like"/>
</dbReference>
<evidence type="ECO:0000313" key="6">
    <source>
        <dbReference type="Proteomes" id="UP000248889"/>
    </source>
</evidence>
<reference evidence="5 6" key="1">
    <citation type="submission" date="2018-06" db="EMBL/GenBank/DDBJ databases">
        <title>Streptacidiphilus pinicola sp. nov., isolated from pine grove soil.</title>
        <authorList>
            <person name="Roh S.G."/>
            <person name="Park S."/>
            <person name="Kim M.-K."/>
            <person name="Yun B.-R."/>
            <person name="Park J."/>
            <person name="Kim M.J."/>
            <person name="Kim Y.S."/>
            <person name="Kim S.B."/>
        </authorList>
    </citation>
    <scope>NUCLEOTIDE SEQUENCE [LARGE SCALE GENOMIC DNA]</scope>
    <source>
        <strain evidence="5 6">MMS16-CNU450</strain>
    </source>
</reference>
<gene>
    <name evidence="5" type="ORF">DN069_21595</name>
</gene>
<dbReference type="InterPro" id="IPR006311">
    <property type="entry name" value="TAT_signal"/>
</dbReference>
<dbReference type="GO" id="GO:0016787">
    <property type="term" value="F:hydrolase activity"/>
    <property type="evidence" value="ECO:0007669"/>
    <property type="project" value="UniProtKB-KW"/>
</dbReference>
<sequence length="142" mass="15123">MTFTAKRVLAAVALAAAALAIAGTAPTDAAANGGTRLAQSGAPWAGSVRAAIPARAWQTLKLIDAGEWPPNDGSGTKGGAVWTNPDKTLPPADSEDRPIQYRQWDVNRKSPGQARYPERIVTGSDGTAWYTPDLFRTFEQMR</sequence>
<dbReference type="Gene3D" id="3.10.450.30">
    <property type="entry name" value="Microbial ribonucleases"/>
    <property type="match status" value="1"/>
</dbReference>
<keyword evidence="4" id="KW-0732">Signal</keyword>
<dbReference type="Pfam" id="PF00545">
    <property type="entry name" value="Ribonuclease"/>
    <property type="match status" value="1"/>
</dbReference>
<evidence type="ECO:0000313" key="5">
    <source>
        <dbReference type="EMBL" id="RAG83586.1"/>
    </source>
</evidence>
<dbReference type="RefSeq" id="WP_111503280.1">
    <property type="nucleotide sequence ID" value="NZ_QKYN01000084.1"/>
</dbReference>
<dbReference type="OrthoDB" id="4206279at2"/>
<evidence type="ECO:0000256" key="4">
    <source>
        <dbReference type="SAM" id="SignalP"/>
    </source>
</evidence>
<dbReference type="SUPFAM" id="SSF53933">
    <property type="entry name" value="Microbial ribonucleases"/>
    <property type="match status" value="1"/>
</dbReference>
<organism evidence="5 6">
    <name type="scientific">Streptacidiphilus pinicola</name>
    <dbReference type="NCBI Taxonomy" id="2219663"/>
    <lineage>
        <taxon>Bacteria</taxon>
        <taxon>Bacillati</taxon>
        <taxon>Actinomycetota</taxon>
        <taxon>Actinomycetes</taxon>
        <taxon>Kitasatosporales</taxon>
        <taxon>Streptomycetaceae</taxon>
        <taxon>Streptacidiphilus</taxon>
    </lineage>
</organism>
<protein>
    <submittedName>
        <fullName evidence="5">Ribonuclease</fullName>
    </submittedName>
</protein>
<dbReference type="GO" id="GO:0004521">
    <property type="term" value="F:RNA endonuclease activity"/>
    <property type="evidence" value="ECO:0007669"/>
    <property type="project" value="InterPro"/>
</dbReference>
<dbReference type="AlphaFoldDB" id="A0A2X0J065"/>
<feature type="signal peptide" evidence="4">
    <location>
        <begin position="1"/>
        <end position="29"/>
    </location>
</feature>
<proteinExistence type="predicted"/>
<keyword evidence="6" id="KW-1185">Reference proteome</keyword>
<dbReference type="EMBL" id="QKYN01000084">
    <property type="protein sequence ID" value="RAG83586.1"/>
    <property type="molecule type" value="Genomic_DNA"/>
</dbReference>
<keyword evidence="2" id="KW-0378">Hydrolase</keyword>
<dbReference type="Proteomes" id="UP000248889">
    <property type="component" value="Unassembled WGS sequence"/>
</dbReference>
<dbReference type="GO" id="GO:0003723">
    <property type="term" value="F:RNA binding"/>
    <property type="evidence" value="ECO:0007669"/>
    <property type="project" value="InterPro"/>
</dbReference>
<feature type="chain" id="PRO_5039059791" evidence="4">
    <location>
        <begin position="30"/>
        <end position="142"/>
    </location>
</feature>
<dbReference type="PROSITE" id="PS51318">
    <property type="entry name" value="TAT"/>
    <property type="match status" value="1"/>
</dbReference>
<keyword evidence="1" id="KW-0540">Nuclease</keyword>
<evidence type="ECO:0000256" key="1">
    <source>
        <dbReference type="ARBA" id="ARBA00022722"/>
    </source>
</evidence>
<accession>A0A2X0J065</accession>
<comment type="caution">
    <text evidence="5">The sequence shown here is derived from an EMBL/GenBank/DDBJ whole genome shotgun (WGS) entry which is preliminary data.</text>
</comment>
<evidence type="ECO:0000256" key="3">
    <source>
        <dbReference type="SAM" id="MobiDB-lite"/>
    </source>
</evidence>